<evidence type="ECO:0000256" key="1">
    <source>
        <dbReference type="ARBA" id="ARBA00004123"/>
    </source>
</evidence>
<dbReference type="GO" id="GO:0005634">
    <property type="term" value="C:nucleus"/>
    <property type="evidence" value="ECO:0007669"/>
    <property type="project" value="UniProtKB-SubCell"/>
</dbReference>
<keyword evidence="5" id="KW-0524">Neurogenesis</keyword>
<dbReference type="EMBL" id="JAAMOB010000011">
    <property type="protein sequence ID" value="KAF4107048.1"/>
    <property type="molecule type" value="Genomic_DNA"/>
</dbReference>
<evidence type="ECO:0000256" key="4">
    <source>
        <dbReference type="ARBA" id="ARBA00022782"/>
    </source>
</evidence>
<keyword evidence="16" id="KW-1185">Reference proteome</keyword>
<evidence type="ECO:0000256" key="7">
    <source>
        <dbReference type="ARBA" id="ARBA00023125"/>
    </source>
</evidence>
<dbReference type="GO" id="GO:0097150">
    <property type="term" value="P:neuronal stem cell population maintenance"/>
    <property type="evidence" value="ECO:0007669"/>
    <property type="project" value="UniProtKB-ARBA"/>
</dbReference>
<dbReference type="InterPro" id="IPR050370">
    <property type="entry name" value="HES_HEY"/>
</dbReference>
<accession>A0A7J6CIB7</accession>
<dbReference type="FunFam" id="4.10.280.10:FF:000033">
    <property type="entry name" value="Transcription factor HES-5"/>
    <property type="match status" value="1"/>
</dbReference>
<dbReference type="Proteomes" id="UP000579812">
    <property type="component" value="Unassembled WGS sequence"/>
</dbReference>
<dbReference type="GO" id="GO:0048513">
    <property type="term" value="P:animal organ development"/>
    <property type="evidence" value="ECO:0007669"/>
    <property type="project" value="UniProtKB-ARBA"/>
</dbReference>
<dbReference type="SUPFAM" id="SSF47459">
    <property type="entry name" value="HLH, helix-loop-helix DNA-binding domain"/>
    <property type="match status" value="1"/>
</dbReference>
<feature type="domain" description="BHLH" evidence="14">
    <location>
        <begin position="14"/>
        <end position="70"/>
    </location>
</feature>
<dbReference type="GO" id="GO:0045596">
    <property type="term" value="P:negative regulation of cell differentiation"/>
    <property type="evidence" value="ECO:0007669"/>
    <property type="project" value="UniProtKB-ARBA"/>
</dbReference>
<dbReference type="PANTHER" id="PTHR10985">
    <property type="entry name" value="BASIC HELIX-LOOP-HELIX TRANSCRIPTION FACTOR, HES-RELATED"/>
    <property type="match status" value="1"/>
</dbReference>
<keyword evidence="9" id="KW-0539">Nucleus</keyword>
<keyword evidence="8" id="KW-0804">Transcription</keyword>
<dbReference type="GO" id="GO:0007399">
    <property type="term" value="P:nervous system development"/>
    <property type="evidence" value="ECO:0007669"/>
    <property type="project" value="UniProtKB-KW"/>
</dbReference>
<keyword evidence="2" id="KW-0217">Developmental protein</keyword>
<evidence type="ECO:0000313" key="16">
    <source>
        <dbReference type="Proteomes" id="UP000579812"/>
    </source>
</evidence>
<evidence type="ECO:0000256" key="8">
    <source>
        <dbReference type="ARBA" id="ARBA00023163"/>
    </source>
</evidence>
<evidence type="ECO:0000256" key="6">
    <source>
        <dbReference type="ARBA" id="ARBA00023015"/>
    </source>
</evidence>
<proteinExistence type="predicted"/>
<evidence type="ECO:0000256" key="12">
    <source>
        <dbReference type="ARBA" id="ARBA00072975"/>
    </source>
</evidence>
<evidence type="ECO:0000256" key="5">
    <source>
        <dbReference type="ARBA" id="ARBA00022902"/>
    </source>
</evidence>
<dbReference type="Gene3D" id="4.10.280.10">
    <property type="entry name" value="Helix-loop-helix DNA-binding domain"/>
    <property type="match status" value="1"/>
</dbReference>
<evidence type="ECO:0000256" key="3">
    <source>
        <dbReference type="ARBA" id="ARBA00022491"/>
    </source>
</evidence>
<sequence length="121" mass="14025">MTPTIISKEHLPLNNKLRKPRVEKMRRDRINSSIEQLKCLLAPEFFKQQPESKLEKADILEMTLNFMQHHSSSSHAVNQSFSRGKVFNEFQFGRDIGPAKCSDDSIFYEDFMSSVPDGNIY</sequence>
<evidence type="ECO:0000256" key="2">
    <source>
        <dbReference type="ARBA" id="ARBA00022473"/>
    </source>
</evidence>
<name>A0A7J6CIB7_9TELE</name>
<evidence type="ECO:0000256" key="9">
    <source>
        <dbReference type="ARBA" id="ARBA00023242"/>
    </source>
</evidence>
<dbReference type="AlphaFoldDB" id="A0A7J6CIB7"/>
<reference evidence="15 16" key="1">
    <citation type="submission" date="2020-04" db="EMBL/GenBank/DDBJ databases">
        <title>Chromosome-level genome assembly of a cyprinid fish Onychostoma macrolepis by integration of Nanopore Sequencing, Bionano and Hi-C technology.</title>
        <authorList>
            <person name="Wang D."/>
        </authorList>
    </citation>
    <scope>NUCLEOTIDE SEQUENCE [LARGE SCALE GENOMIC DNA]</scope>
    <source>
        <strain evidence="15">SWU-2019</strain>
        <tissue evidence="15">Muscle</tissue>
    </source>
</reference>
<evidence type="ECO:0000256" key="11">
    <source>
        <dbReference type="ARBA" id="ARBA00060201"/>
    </source>
</evidence>
<keyword evidence="6" id="KW-0805">Transcription regulation</keyword>
<evidence type="ECO:0000256" key="13">
    <source>
        <dbReference type="ARBA" id="ARBA00081413"/>
    </source>
</evidence>
<comment type="function">
    <text evidence="11">Transcriptional repressor of genes that require a bHLH protein for their transcription. Plays an important role as neurogenesis negative regulator.</text>
</comment>
<evidence type="ECO:0000313" key="15">
    <source>
        <dbReference type="EMBL" id="KAF4107048.1"/>
    </source>
</evidence>
<dbReference type="GO" id="GO:0046983">
    <property type="term" value="F:protein dimerization activity"/>
    <property type="evidence" value="ECO:0007669"/>
    <property type="project" value="InterPro"/>
</dbReference>
<comment type="subunit">
    <text evidence="10">Transcription repression requires formation of a complex with a corepressor protein of the Groucho/TLE family.</text>
</comment>
<organism evidence="15 16">
    <name type="scientific">Onychostoma macrolepis</name>
    <dbReference type="NCBI Taxonomy" id="369639"/>
    <lineage>
        <taxon>Eukaryota</taxon>
        <taxon>Metazoa</taxon>
        <taxon>Chordata</taxon>
        <taxon>Craniata</taxon>
        <taxon>Vertebrata</taxon>
        <taxon>Euteleostomi</taxon>
        <taxon>Actinopterygii</taxon>
        <taxon>Neopterygii</taxon>
        <taxon>Teleostei</taxon>
        <taxon>Ostariophysi</taxon>
        <taxon>Cypriniformes</taxon>
        <taxon>Cyprinidae</taxon>
        <taxon>Acrossocheilinae</taxon>
        <taxon>Onychostoma</taxon>
    </lineage>
</organism>
<dbReference type="PROSITE" id="PS50888">
    <property type="entry name" value="BHLH"/>
    <property type="match status" value="1"/>
</dbReference>
<dbReference type="Pfam" id="PF00010">
    <property type="entry name" value="HLH"/>
    <property type="match status" value="1"/>
</dbReference>
<dbReference type="GO" id="GO:0003677">
    <property type="term" value="F:DNA binding"/>
    <property type="evidence" value="ECO:0007669"/>
    <property type="project" value="UniProtKB-KW"/>
</dbReference>
<dbReference type="InterPro" id="IPR011598">
    <property type="entry name" value="bHLH_dom"/>
</dbReference>
<gene>
    <name evidence="15" type="ORF">G5714_011412</name>
</gene>
<dbReference type="SMART" id="SM00353">
    <property type="entry name" value="HLH"/>
    <property type="match status" value="1"/>
</dbReference>
<comment type="subcellular location">
    <subcellularLocation>
        <location evidence="1">Nucleus</location>
    </subcellularLocation>
</comment>
<protein>
    <recommendedName>
        <fullName evidence="12">Transcription factor HES-5</fullName>
    </recommendedName>
    <alternativeName>
        <fullName evidence="13">Hairy and enhancer of split 5</fullName>
    </alternativeName>
</protein>
<comment type="caution">
    <text evidence="15">The sequence shown here is derived from an EMBL/GenBank/DDBJ whole genome shotgun (WGS) entry which is preliminary data.</text>
</comment>
<dbReference type="InterPro" id="IPR036638">
    <property type="entry name" value="HLH_DNA-bd_sf"/>
</dbReference>
<keyword evidence="4" id="KW-0221">Differentiation</keyword>
<evidence type="ECO:0000256" key="10">
    <source>
        <dbReference type="ARBA" id="ARBA00023791"/>
    </source>
</evidence>
<dbReference type="GO" id="GO:0030154">
    <property type="term" value="P:cell differentiation"/>
    <property type="evidence" value="ECO:0007669"/>
    <property type="project" value="UniProtKB-KW"/>
</dbReference>
<keyword evidence="7" id="KW-0238">DNA-binding</keyword>
<dbReference type="CDD" id="cd11461">
    <property type="entry name" value="bHLH-O_HES5"/>
    <property type="match status" value="1"/>
</dbReference>
<evidence type="ECO:0000259" key="14">
    <source>
        <dbReference type="PROSITE" id="PS50888"/>
    </source>
</evidence>
<keyword evidence="3" id="KW-0678">Repressor</keyword>